<dbReference type="Pfam" id="PF00596">
    <property type="entry name" value="Aldolase_II"/>
    <property type="match status" value="1"/>
</dbReference>
<dbReference type="SUPFAM" id="SSF53639">
    <property type="entry name" value="AraD/HMP-PK domain-like"/>
    <property type="match status" value="1"/>
</dbReference>
<protein>
    <submittedName>
        <fullName evidence="4">L-fuculose-phosphate aldolase</fullName>
    </submittedName>
</protein>
<dbReference type="SMART" id="SM01007">
    <property type="entry name" value="Aldolase_II"/>
    <property type="match status" value="1"/>
</dbReference>
<evidence type="ECO:0000313" key="5">
    <source>
        <dbReference type="Proteomes" id="UP000222106"/>
    </source>
</evidence>
<evidence type="ECO:0000256" key="1">
    <source>
        <dbReference type="ARBA" id="ARBA00022723"/>
    </source>
</evidence>
<dbReference type="InterPro" id="IPR050197">
    <property type="entry name" value="Aldolase_class_II_sugar_metab"/>
</dbReference>
<keyword evidence="1" id="KW-0479">Metal-binding</keyword>
<proteinExistence type="predicted"/>
<dbReference type="GO" id="GO:0016832">
    <property type="term" value="F:aldehyde-lyase activity"/>
    <property type="evidence" value="ECO:0007669"/>
    <property type="project" value="TreeGrafter"/>
</dbReference>
<dbReference type="InterPro" id="IPR036409">
    <property type="entry name" value="Aldolase_II/adducin_N_sf"/>
</dbReference>
<dbReference type="AlphaFoldDB" id="A0A2A9EL78"/>
<comment type="caution">
    <text evidence="4">The sequence shown here is derived from an EMBL/GenBank/DDBJ whole genome shotgun (WGS) entry which is preliminary data.</text>
</comment>
<organism evidence="4 5">
    <name type="scientific">Georgenia soli</name>
    <dbReference type="NCBI Taxonomy" id="638953"/>
    <lineage>
        <taxon>Bacteria</taxon>
        <taxon>Bacillati</taxon>
        <taxon>Actinomycetota</taxon>
        <taxon>Actinomycetes</taxon>
        <taxon>Micrococcales</taxon>
        <taxon>Bogoriellaceae</taxon>
        <taxon>Georgenia</taxon>
    </lineage>
</organism>
<accession>A0A2A9EL78</accession>
<dbReference type="PANTHER" id="PTHR22789">
    <property type="entry name" value="FUCULOSE PHOSPHATE ALDOLASE"/>
    <property type="match status" value="1"/>
</dbReference>
<dbReference type="RefSeq" id="WP_098483148.1">
    <property type="nucleotide sequence ID" value="NZ_PDJI01000004.1"/>
</dbReference>
<dbReference type="GO" id="GO:0019323">
    <property type="term" value="P:pentose catabolic process"/>
    <property type="evidence" value="ECO:0007669"/>
    <property type="project" value="TreeGrafter"/>
</dbReference>
<dbReference type="InterPro" id="IPR001303">
    <property type="entry name" value="Aldolase_II/adducin_N"/>
</dbReference>
<keyword evidence="5" id="KW-1185">Reference proteome</keyword>
<dbReference type="GO" id="GO:0005829">
    <property type="term" value="C:cytosol"/>
    <property type="evidence" value="ECO:0007669"/>
    <property type="project" value="TreeGrafter"/>
</dbReference>
<dbReference type="Proteomes" id="UP000222106">
    <property type="component" value="Unassembled WGS sequence"/>
</dbReference>
<name>A0A2A9EL78_9MICO</name>
<feature type="domain" description="Class II aldolase/adducin N-terminal" evidence="3">
    <location>
        <begin position="20"/>
        <end position="198"/>
    </location>
</feature>
<evidence type="ECO:0000313" key="4">
    <source>
        <dbReference type="EMBL" id="PFG38969.1"/>
    </source>
</evidence>
<evidence type="ECO:0000256" key="2">
    <source>
        <dbReference type="ARBA" id="ARBA00023239"/>
    </source>
</evidence>
<dbReference type="OrthoDB" id="9786287at2"/>
<evidence type="ECO:0000259" key="3">
    <source>
        <dbReference type="SMART" id="SM01007"/>
    </source>
</evidence>
<reference evidence="4 5" key="1">
    <citation type="submission" date="2017-10" db="EMBL/GenBank/DDBJ databases">
        <title>Sequencing the genomes of 1000 actinobacteria strains.</title>
        <authorList>
            <person name="Klenk H.-P."/>
        </authorList>
    </citation>
    <scope>NUCLEOTIDE SEQUENCE [LARGE SCALE GENOMIC DNA]</scope>
    <source>
        <strain evidence="4 5">DSM 21838</strain>
    </source>
</reference>
<dbReference type="GO" id="GO:0046872">
    <property type="term" value="F:metal ion binding"/>
    <property type="evidence" value="ECO:0007669"/>
    <property type="project" value="UniProtKB-KW"/>
</dbReference>
<sequence>MAGQSPLDAVDPRLLRLLREELVAVSRRCYERGLVPGVSGNNSLRVPGTDLLLIKTTGCCQGDMDTADTAVMTLDGEVLEPGRQPSKEWRWHSAIYRARPDVGAVVHQHPPYAVAFAVANRVPPVVHTAARGHLRRIALVDLLPAGSEDLANQITELFSDGELRVALMREHGTVAVGPDLRTAYYRTEYLEDNARVALLAAQAVALSPHDHVHLAEDLAPLAEDA</sequence>
<dbReference type="EMBL" id="PDJI01000004">
    <property type="protein sequence ID" value="PFG38969.1"/>
    <property type="molecule type" value="Genomic_DNA"/>
</dbReference>
<dbReference type="PANTHER" id="PTHR22789:SF0">
    <property type="entry name" value="3-OXO-TETRONATE 4-PHOSPHATE DECARBOXYLASE-RELATED"/>
    <property type="match status" value="1"/>
</dbReference>
<gene>
    <name evidence="4" type="ORF">ATJ97_1462</name>
</gene>
<keyword evidence="2" id="KW-0456">Lyase</keyword>
<dbReference type="Gene3D" id="3.40.225.10">
    <property type="entry name" value="Class II aldolase/adducin N-terminal domain"/>
    <property type="match status" value="1"/>
</dbReference>